<dbReference type="Pfam" id="PF16188">
    <property type="entry name" value="Peptidase_M24_C"/>
    <property type="match status" value="1"/>
</dbReference>
<dbReference type="Pfam" id="PF16189">
    <property type="entry name" value="Creatinase_N_2"/>
    <property type="match status" value="1"/>
</dbReference>
<dbReference type="GO" id="GO:0046872">
    <property type="term" value="F:metal ion binding"/>
    <property type="evidence" value="ECO:0007669"/>
    <property type="project" value="UniProtKB-KW"/>
</dbReference>
<dbReference type="FunFam" id="3.90.230.10:FF:000009">
    <property type="entry name" value="xaa-Pro aminopeptidase 2"/>
    <property type="match status" value="1"/>
</dbReference>
<feature type="domain" description="Creatinase N-terminal" evidence="5">
    <location>
        <begin position="8"/>
        <end position="146"/>
    </location>
</feature>
<evidence type="ECO:0000256" key="2">
    <source>
        <dbReference type="ARBA" id="ARBA00022723"/>
    </source>
</evidence>
<dbReference type="CDD" id="cd01085">
    <property type="entry name" value="APP"/>
    <property type="match status" value="1"/>
</dbReference>
<dbReference type="Pfam" id="PF00557">
    <property type="entry name" value="Peptidase_M24"/>
    <property type="match status" value="1"/>
</dbReference>
<dbReference type="InterPro" id="IPR036005">
    <property type="entry name" value="Creatinase/aminopeptidase-like"/>
</dbReference>
<organism evidence="7 8">
    <name type="scientific">Bullifex porci</name>
    <dbReference type="NCBI Taxonomy" id="2606638"/>
    <lineage>
        <taxon>Bacteria</taxon>
        <taxon>Pseudomonadati</taxon>
        <taxon>Spirochaetota</taxon>
        <taxon>Spirochaetia</taxon>
        <taxon>Spirochaetales</taxon>
        <taxon>Spirochaetaceae</taxon>
        <taxon>Bullifex</taxon>
    </lineage>
</organism>
<keyword evidence="7" id="KW-0031">Aminopeptidase</keyword>
<evidence type="ECO:0000313" key="7">
    <source>
        <dbReference type="EMBL" id="MSU06235.1"/>
    </source>
</evidence>
<evidence type="ECO:0000259" key="4">
    <source>
        <dbReference type="Pfam" id="PF00557"/>
    </source>
</evidence>
<protein>
    <submittedName>
        <fullName evidence="7">Aminopeptidase P family protein</fullName>
    </submittedName>
</protein>
<dbReference type="InterPro" id="IPR029149">
    <property type="entry name" value="Creatin/AminoP/Spt16_N"/>
</dbReference>
<feature type="domain" description="Peptidase M24 C-terminal" evidence="6">
    <location>
        <begin position="529"/>
        <end position="589"/>
    </location>
</feature>
<sequence length="592" mass="66739">MLSIDEKVKALRALMEEKGYDAYLVTGTDPHMSEYVAPRWRTRAFISGFTGSAGTVLVTKTEAILWVDSRYFIQAAAEIKGTCFRMIKLDIDDNPDAYKYIEDNMANGSCVATEECGINIESFNTLKKRFAKKGISFVASEDLLDKIWDDRPAIPNSTLRSVPLGYCGLDSCDKLKKVREELKKRGADNTFISSIDDIAWLTNLRGDDIKCNPVFMAFAYISMDKAYLFTSPSRFTDEVRAICEKDFIIKPYESAYTDLKDLISGVSYYNPERVNMAFSSLLDKEESIKGRDITTDLKAKKNEIELRGMRRSHLMDGVAFINFLSKLNTTPDGSLDEIAVSTLLEKERERLEGYLGPSFNPISGFKEHGAMCHYSATPESSKKIDSDGLLVLDTGSQFYYGMTDITRTLCFGTPTAEQKKDYTLVLKGHLALARQIFYKGTKGYQLDVLAKQYMWQAGMTFYHGTGHGVGFNLNVHEGPMNISGKPIDVALEKGMIVSDEPGIYKEGRHGIRIENLIAVDDYIETEFGQFLAFEVLTMVPYEKKLIDLKYLDDSEIQQINAYHQWIKEELIGLVDESAKAYLESATSPLERE</sequence>
<comment type="similarity">
    <text evidence="1">Belongs to the peptidase M24B family.</text>
</comment>
<dbReference type="InterPro" id="IPR033740">
    <property type="entry name" value="Pept_M24B"/>
</dbReference>
<dbReference type="PANTHER" id="PTHR43763">
    <property type="entry name" value="XAA-PRO AMINOPEPTIDASE 1"/>
    <property type="match status" value="1"/>
</dbReference>
<dbReference type="GO" id="GO:0070006">
    <property type="term" value="F:metalloaminopeptidase activity"/>
    <property type="evidence" value="ECO:0007669"/>
    <property type="project" value="InterPro"/>
</dbReference>
<accession>A0A7X2PD75</accession>
<dbReference type="GO" id="GO:0005737">
    <property type="term" value="C:cytoplasm"/>
    <property type="evidence" value="ECO:0007669"/>
    <property type="project" value="UniProtKB-ARBA"/>
</dbReference>
<comment type="caution">
    <text evidence="7">The sequence shown here is derived from an EMBL/GenBank/DDBJ whole genome shotgun (WGS) entry which is preliminary data.</text>
</comment>
<dbReference type="RefSeq" id="WP_154425205.1">
    <property type="nucleotide sequence ID" value="NZ_JAQYPZ010000039.1"/>
</dbReference>
<feature type="domain" description="Peptidase M24" evidence="4">
    <location>
        <begin position="308"/>
        <end position="520"/>
    </location>
</feature>
<reference evidence="7 8" key="1">
    <citation type="submission" date="2019-08" db="EMBL/GenBank/DDBJ databases">
        <title>In-depth cultivation of the pig gut microbiome towards novel bacterial diversity and tailored functional studies.</title>
        <authorList>
            <person name="Wylensek D."/>
            <person name="Hitch T.C.A."/>
            <person name="Clavel T."/>
        </authorList>
    </citation>
    <scope>NUCLEOTIDE SEQUENCE [LARGE SCALE GENOMIC DNA]</scope>
    <source>
        <strain evidence="7 8">NM-380-WT-3C1</strain>
    </source>
</reference>
<dbReference type="Gene3D" id="3.90.230.10">
    <property type="entry name" value="Creatinase/methionine aminopeptidase superfamily"/>
    <property type="match status" value="1"/>
</dbReference>
<keyword evidence="2" id="KW-0479">Metal-binding</keyword>
<dbReference type="PANTHER" id="PTHR43763:SF6">
    <property type="entry name" value="XAA-PRO AMINOPEPTIDASE 1"/>
    <property type="match status" value="1"/>
</dbReference>
<keyword evidence="7" id="KW-0645">Protease</keyword>
<evidence type="ECO:0000256" key="1">
    <source>
        <dbReference type="ARBA" id="ARBA00008766"/>
    </source>
</evidence>
<dbReference type="Proteomes" id="UP000460549">
    <property type="component" value="Unassembled WGS sequence"/>
</dbReference>
<name>A0A7X2PD75_9SPIO</name>
<dbReference type="InterPro" id="IPR000994">
    <property type="entry name" value="Pept_M24"/>
</dbReference>
<proteinExistence type="inferred from homology"/>
<dbReference type="InterPro" id="IPR000587">
    <property type="entry name" value="Creatinase_N"/>
</dbReference>
<evidence type="ECO:0000259" key="6">
    <source>
        <dbReference type="Pfam" id="PF16188"/>
    </source>
</evidence>
<keyword evidence="8" id="KW-1185">Reference proteome</keyword>
<dbReference type="EMBL" id="VUNN01000008">
    <property type="protein sequence ID" value="MSU06235.1"/>
    <property type="molecule type" value="Genomic_DNA"/>
</dbReference>
<dbReference type="SUPFAM" id="SSF55920">
    <property type="entry name" value="Creatinase/aminopeptidase"/>
    <property type="match status" value="1"/>
</dbReference>
<dbReference type="Gene3D" id="3.40.350.10">
    <property type="entry name" value="Creatinase/prolidase N-terminal domain"/>
    <property type="match status" value="2"/>
</dbReference>
<dbReference type="SUPFAM" id="SSF53092">
    <property type="entry name" value="Creatinase/prolidase N-terminal domain"/>
    <property type="match status" value="2"/>
</dbReference>
<evidence type="ECO:0000313" key="8">
    <source>
        <dbReference type="Proteomes" id="UP000460549"/>
    </source>
</evidence>
<dbReference type="AlphaFoldDB" id="A0A7X2PD75"/>
<evidence type="ECO:0000256" key="3">
    <source>
        <dbReference type="ARBA" id="ARBA00022801"/>
    </source>
</evidence>
<dbReference type="Pfam" id="PF01321">
    <property type="entry name" value="Creatinase_N"/>
    <property type="match status" value="1"/>
</dbReference>
<keyword evidence="3" id="KW-0378">Hydrolase</keyword>
<dbReference type="InterPro" id="IPR050422">
    <property type="entry name" value="X-Pro_aminopeptidase_P"/>
</dbReference>
<gene>
    <name evidence="7" type="ORF">FYJ80_05510</name>
</gene>
<dbReference type="InterPro" id="IPR032416">
    <property type="entry name" value="Peptidase_M24_C"/>
</dbReference>
<evidence type="ECO:0000259" key="5">
    <source>
        <dbReference type="Pfam" id="PF01321"/>
    </source>
</evidence>